<dbReference type="GO" id="GO:0005975">
    <property type="term" value="P:carbohydrate metabolic process"/>
    <property type="evidence" value="ECO:0007669"/>
    <property type="project" value="InterPro"/>
</dbReference>
<dbReference type="InterPro" id="IPR031330">
    <property type="entry name" value="Gly_Hdrlase_35_cat"/>
</dbReference>
<dbReference type="SUPFAM" id="SSF51445">
    <property type="entry name" value="(Trans)glycosidases"/>
    <property type="match status" value="1"/>
</dbReference>
<feature type="domain" description="Glycoside hydrolase 35 catalytic" evidence="3">
    <location>
        <begin position="39"/>
        <end position="188"/>
    </location>
</feature>
<comment type="similarity">
    <text evidence="1 2">Belongs to the glycosyl hydrolase 35 family.</text>
</comment>
<reference evidence="4 5" key="1">
    <citation type="submission" date="2015-09" db="EMBL/GenBank/DDBJ databases">
        <authorList>
            <consortium name="Pathogen Informatics"/>
        </authorList>
    </citation>
    <scope>NUCLEOTIDE SEQUENCE [LARGE SCALE GENOMIC DNA]</scope>
    <source>
        <strain evidence="4 5">2789STDY5608850</strain>
    </source>
</reference>
<dbReference type="Pfam" id="PF01301">
    <property type="entry name" value="Glyco_hydro_35"/>
    <property type="match status" value="2"/>
</dbReference>
<dbReference type="Gene3D" id="3.20.20.80">
    <property type="entry name" value="Glycosidases"/>
    <property type="match status" value="1"/>
</dbReference>
<dbReference type="PANTHER" id="PTHR23421">
    <property type="entry name" value="BETA-GALACTOSIDASE RELATED"/>
    <property type="match status" value="1"/>
</dbReference>
<keyword evidence="4" id="KW-0378">Hydrolase</keyword>
<dbReference type="EMBL" id="CYZE01000006">
    <property type="protein sequence ID" value="CUO41471.1"/>
    <property type="molecule type" value="Genomic_DNA"/>
</dbReference>
<keyword evidence="4" id="KW-0326">Glycosidase</keyword>
<evidence type="ECO:0000256" key="1">
    <source>
        <dbReference type="ARBA" id="ARBA00009809"/>
    </source>
</evidence>
<evidence type="ECO:0000256" key="2">
    <source>
        <dbReference type="RuleBase" id="RU003679"/>
    </source>
</evidence>
<evidence type="ECO:0000313" key="5">
    <source>
        <dbReference type="Proteomes" id="UP000095651"/>
    </source>
</evidence>
<sequence length="754" mass="86093">MYYLNLSESKKKDIYPLGENFSGKSPAGESVDFTNYYLRKNGRPMFGISGEFHFSRCREECWEDELEKMRLCGINIIATYTFWNHHEEKEGEFCFEGRRNLRRFVTLCQEKGFYVIVRIGPFVHGEVRNGGLPDWLYGKPFEVRENNEGFLSCTRRLYRKLAEQLSGLFYQEGGPVIGVQIDNEYQHSAAPWEMTTGVTSEWISPGHSGEDYMYRLRDIAREEGIVAPFYTCTAWGGAVTPEEMMPLWGGYSYRPWIYPVYQGEHPATDEYIYADYHNNDLRECGEFKPHYSPENRPYACCEMGGGMLSTYYCRFQFAYKSVDAMANIKMASGCNFLGYYVFRGGTNPKGNGPEFLNEGQAPKLSYDYQAAVGEFGQLRESYKRLKPLHSFANEFSKELCATSTYLPEGARKISPLDQKTLRYAVRMKDDRGFLFINNFQDHAQTRLKKDETIVLELSGETIEVGPVSLAPDENCILPFNMDLNGILLKYALAQPVTRWTEGGTVCYLFMVPDGMEEGFVFEEGTVVTEGNHGYGRVYSVVREDKCCSIYTIPRNKMGDLYQLERGGRRIFVMTDAAVLGDKDEIRLETMEEETLVSVYPCDAFKESSQVIRRKTDKGMWGIYQISVEKKEIDVSVKQTGPSRYVINIPTDNMKGLKEGLLQIQYEGDIGQAFIDGEMIHDNFNNGAIWELGLKNFVDRLEKQPLTIYITPLKKGARVNAQSAMAARTEEVDETVASLNSVAVRPVYEVKLLYA</sequence>
<proteinExistence type="inferred from homology"/>
<dbReference type="Proteomes" id="UP000095651">
    <property type="component" value="Unassembled WGS sequence"/>
</dbReference>
<dbReference type="PRINTS" id="PR00742">
    <property type="entry name" value="GLHYDRLASE35"/>
</dbReference>
<dbReference type="InterPro" id="IPR001944">
    <property type="entry name" value="Glycoside_Hdrlase_35"/>
</dbReference>
<protein>
    <submittedName>
        <fullName evidence="4">Beta-galactosidase</fullName>
        <ecNumber evidence="4">3.2.1.23</ecNumber>
    </submittedName>
</protein>
<name>A0A174EVI6_9FIRM</name>
<evidence type="ECO:0000259" key="3">
    <source>
        <dbReference type="Pfam" id="PF01301"/>
    </source>
</evidence>
<dbReference type="InterPro" id="IPR017853">
    <property type="entry name" value="GH"/>
</dbReference>
<dbReference type="RefSeq" id="WP_055655872.1">
    <property type="nucleotide sequence ID" value="NZ_CABIXC010000006.1"/>
</dbReference>
<dbReference type="AlphaFoldDB" id="A0A174EVI6"/>
<dbReference type="GO" id="GO:0004565">
    <property type="term" value="F:beta-galactosidase activity"/>
    <property type="evidence" value="ECO:0007669"/>
    <property type="project" value="UniProtKB-EC"/>
</dbReference>
<dbReference type="EC" id="3.2.1.23" evidence="4"/>
<gene>
    <name evidence="4" type="primary">bga_2</name>
    <name evidence="4" type="ORF">ERS852407_02741</name>
</gene>
<evidence type="ECO:0000313" key="4">
    <source>
        <dbReference type="EMBL" id="CUO41471.1"/>
    </source>
</evidence>
<accession>A0A174EVI6</accession>
<organism evidence="4 5">
    <name type="scientific">Hungatella hathewayi</name>
    <dbReference type="NCBI Taxonomy" id="154046"/>
    <lineage>
        <taxon>Bacteria</taxon>
        <taxon>Bacillati</taxon>
        <taxon>Bacillota</taxon>
        <taxon>Clostridia</taxon>
        <taxon>Lachnospirales</taxon>
        <taxon>Lachnospiraceae</taxon>
        <taxon>Hungatella</taxon>
    </lineage>
</organism>
<feature type="domain" description="Glycoside hydrolase 35 catalytic" evidence="3">
    <location>
        <begin position="262"/>
        <end position="390"/>
    </location>
</feature>